<dbReference type="Gene3D" id="3.90.1720.10">
    <property type="entry name" value="endopeptidase domain like (from Nostoc punctiforme)"/>
    <property type="match status" value="1"/>
</dbReference>
<evidence type="ECO:0000313" key="7">
    <source>
        <dbReference type="Proteomes" id="UP000239002"/>
    </source>
</evidence>
<comment type="caution">
    <text evidence="6">The sequence shown here is derived from an EMBL/GenBank/DDBJ whole genome shotgun (WGS) entry which is preliminary data.</text>
</comment>
<dbReference type="Proteomes" id="UP000239002">
    <property type="component" value="Unassembled WGS sequence"/>
</dbReference>
<comment type="similarity">
    <text evidence="1">Belongs to the peptidase C40 family.</text>
</comment>
<dbReference type="AlphaFoldDB" id="A0A2S6ISL0"/>
<feature type="domain" description="NlpC/P60" evidence="5">
    <location>
        <begin position="94"/>
        <end position="221"/>
    </location>
</feature>
<keyword evidence="4" id="KW-0788">Thiol protease</keyword>
<dbReference type="PANTHER" id="PTHR47053:SF1">
    <property type="entry name" value="MUREIN DD-ENDOPEPTIDASE MEPH-RELATED"/>
    <property type="match status" value="1"/>
</dbReference>
<reference evidence="6 7" key="1">
    <citation type="submission" date="2018-02" db="EMBL/GenBank/DDBJ databases">
        <title>Genomic Encyclopedia of Archaeal and Bacterial Type Strains, Phase II (KMG-II): from individual species to whole genera.</title>
        <authorList>
            <person name="Goeker M."/>
        </authorList>
    </citation>
    <scope>NUCLEOTIDE SEQUENCE [LARGE SCALE GENOMIC DNA]</scope>
    <source>
        <strain evidence="6 7">DSM 16809</strain>
    </source>
</reference>
<dbReference type="GO" id="GO:0008234">
    <property type="term" value="F:cysteine-type peptidase activity"/>
    <property type="evidence" value="ECO:0007669"/>
    <property type="project" value="UniProtKB-KW"/>
</dbReference>
<name>A0A2S6ISL0_9FLAO</name>
<gene>
    <name evidence="6" type="ORF">LY01_00973</name>
</gene>
<dbReference type="SUPFAM" id="SSF54001">
    <property type="entry name" value="Cysteine proteinases"/>
    <property type="match status" value="1"/>
</dbReference>
<dbReference type="InterPro" id="IPR000064">
    <property type="entry name" value="NLP_P60_dom"/>
</dbReference>
<keyword evidence="7" id="KW-1185">Reference proteome</keyword>
<keyword evidence="3" id="KW-0378">Hydrolase</keyword>
<evidence type="ECO:0000259" key="5">
    <source>
        <dbReference type="PROSITE" id="PS51935"/>
    </source>
</evidence>
<dbReference type="InterPro" id="IPR038765">
    <property type="entry name" value="Papain-like_cys_pep_sf"/>
</dbReference>
<dbReference type="PANTHER" id="PTHR47053">
    <property type="entry name" value="MUREIN DD-ENDOPEPTIDASE MEPH-RELATED"/>
    <property type="match status" value="1"/>
</dbReference>
<protein>
    <submittedName>
        <fullName evidence="6">NlpC/P60 family protein</fullName>
    </submittedName>
</protein>
<evidence type="ECO:0000256" key="2">
    <source>
        <dbReference type="ARBA" id="ARBA00022670"/>
    </source>
</evidence>
<organism evidence="6 7">
    <name type="scientific">Nonlabens xylanidelens</name>
    <dbReference type="NCBI Taxonomy" id="191564"/>
    <lineage>
        <taxon>Bacteria</taxon>
        <taxon>Pseudomonadati</taxon>
        <taxon>Bacteroidota</taxon>
        <taxon>Flavobacteriia</taxon>
        <taxon>Flavobacteriales</taxon>
        <taxon>Flavobacteriaceae</taxon>
        <taxon>Nonlabens</taxon>
    </lineage>
</organism>
<sequence length="221" mass="24849">MNVSIPLSRKQDLNKNRSIHIVSFSLLTLLFLGLTSCGSSKPKVVTTKREAARTSIKKEKPATARPARTMIVKTPEKEFSFTEEPDQKPYEESTSFIDEVIDNAMDYKGVKYRYGGTTRKGMDCSGLICTAFKEAGKTVPRTSRSMYATAQEMDLDEVRKGDFLFFATGRNKRQVNHVALITRVTPGEIEFIHSTTSRGVMTSTLNEAYWLNAFLRAGRIE</sequence>
<dbReference type="PROSITE" id="PS51935">
    <property type="entry name" value="NLPC_P60"/>
    <property type="match status" value="1"/>
</dbReference>
<evidence type="ECO:0000313" key="6">
    <source>
        <dbReference type="EMBL" id="PPK97145.1"/>
    </source>
</evidence>
<proteinExistence type="inferred from homology"/>
<evidence type="ECO:0000256" key="3">
    <source>
        <dbReference type="ARBA" id="ARBA00022801"/>
    </source>
</evidence>
<dbReference type="GO" id="GO:0006508">
    <property type="term" value="P:proteolysis"/>
    <property type="evidence" value="ECO:0007669"/>
    <property type="project" value="UniProtKB-KW"/>
</dbReference>
<keyword evidence="2" id="KW-0645">Protease</keyword>
<dbReference type="EMBL" id="PTJE01000001">
    <property type="protein sequence ID" value="PPK97145.1"/>
    <property type="molecule type" value="Genomic_DNA"/>
</dbReference>
<evidence type="ECO:0000256" key="1">
    <source>
        <dbReference type="ARBA" id="ARBA00007074"/>
    </source>
</evidence>
<accession>A0A2S6ISL0</accession>
<dbReference type="Pfam" id="PF00877">
    <property type="entry name" value="NLPC_P60"/>
    <property type="match status" value="1"/>
</dbReference>
<dbReference type="RefSeq" id="WP_245890632.1">
    <property type="nucleotide sequence ID" value="NZ_MQVW01000027.1"/>
</dbReference>
<dbReference type="InterPro" id="IPR051202">
    <property type="entry name" value="Peptidase_C40"/>
</dbReference>
<evidence type="ECO:0000256" key="4">
    <source>
        <dbReference type="ARBA" id="ARBA00022807"/>
    </source>
</evidence>